<dbReference type="EMBL" id="VSSQ01006788">
    <property type="protein sequence ID" value="MPM33868.1"/>
    <property type="molecule type" value="Genomic_DNA"/>
</dbReference>
<accession>A0A644Z0P6</accession>
<name>A0A644Z0P6_9ZZZZ</name>
<dbReference type="AlphaFoldDB" id="A0A644Z0P6"/>
<proteinExistence type="predicted"/>
<organism evidence="1">
    <name type="scientific">bioreactor metagenome</name>
    <dbReference type="NCBI Taxonomy" id="1076179"/>
    <lineage>
        <taxon>unclassified sequences</taxon>
        <taxon>metagenomes</taxon>
        <taxon>ecological metagenomes</taxon>
    </lineage>
</organism>
<comment type="caution">
    <text evidence="1">The sequence shown here is derived from an EMBL/GenBank/DDBJ whole genome shotgun (WGS) entry which is preliminary data.</text>
</comment>
<reference evidence="1" key="1">
    <citation type="submission" date="2019-08" db="EMBL/GenBank/DDBJ databases">
        <authorList>
            <person name="Kucharzyk K."/>
            <person name="Murdoch R.W."/>
            <person name="Higgins S."/>
            <person name="Loffler F."/>
        </authorList>
    </citation>
    <scope>NUCLEOTIDE SEQUENCE</scope>
</reference>
<protein>
    <submittedName>
        <fullName evidence="1">Uncharacterized protein</fullName>
    </submittedName>
</protein>
<evidence type="ECO:0000313" key="1">
    <source>
        <dbReference type="EMBL" id="MPM33868.1"/>
    </source>
</evidence>
<gene>
    <name evidence="1" type="ORF">SDC9_80449</name>
</gene>
<sequence length="299" mass="32009">MRTVPGVGGLTRHPGAEHLRQAVDVTGRDAEQILDLQAHRLGPRLGSEHGGAQRGVARIDALAFHRITDGQQVRRGGEDGRRPEVLDDLDLPVGLPAGHRDHRAAELLRPVVGAQTAGEEPVAVRVVDEVAGPDAGDPEAPGRDGAPHLQILLGVGDDSRLSGGARGSVDPPDLVHRHGQRPERIVGPEELLVGEREVSDVLEFPQIAGVHASGVVQVAVGLDVVVRVVQRPLQTAELQRADLLAAHPLLGIQLAGVQRGRRFHRRGNGVHIRLPCSDRNGWGSSGSVRGTRRRPRRPR</sequence>